<organism evidence="2 3">
    <name type="scientific">Rhizopus delemar</name>
    <dbReference type="NCBI Taxonomy" id="936053"/>
    <lineage>
        <taxon>Eukaryota</taxon>
        <taxon>Fungi</taxon>
        <taxon>Fungi incertae sedis</taxon>
        <taxon>Mucoromycota</taxon>
        <taxon>Mucoromycotina</taxon>
        <taxon>Mucoromycetes</taxon>
        <taxon>Mucorales</taxon>
        <taxon>Mucorineae</taxon>
        <taxon>Rhizopodaceae</taxon>
        <taxon>Rhizopus</taxon>
    </lineage>
</organism>
<protein>
    <submittedName>
        <fullName evidence="2">Uncharacterized protein</fullName>
    </submittedName>
</protein>
<dbReference type="EMBL" id="JAANIU010007246">
    <property type="protein sequence ID" value="KAG1538471.1"/>
    <property type="molecule type" value="Genomic_DNA"/>
</dbReference>
<accession>A0A9P6Y3A9</accession>
<gene>
    <name evidence="2" type="ORF">G6F50_014663</name>
</gene>
<dbReference type="Proteomes" id="UP000740926">
    <property type="component" value="Unassembled WGS sequence"/>
</dbReference>
<dbReference type="SUPFAM" id="SSF51395">
    <property type="entry name" value="FMN-linked oxidoreductases"/>
    <property type="match status" value="1"/>
</dbReference>
<evidence type="ECO:0000256" key="1">
    <source>
        <dbReference type="SAM" id="MobiDB-lite"/>
    </source>
</evidence>
<reference evidence="2 3" key="1">
    <citation type="journal article" date="2020" name="Microb. Genom.">
        <title>Genetic diversity of clinical and environmental Mucorales isolates obtained from an investigation of mucormycosis cases among solid organ transplant recipients.</title>
        <authorList>
            <person name="Nguyen M.H."/>
            <person name="Kaul D."/>
            <person name="Muto C."/>
            <person name="Cheng S.J."/>
            <person name="Richter R.A."/>
            <person name="Bruno V.M."/>
            <person name="Liu G."/>
            <person name="Beyhan S."/>
            <person name="Sundermann A.J."/>
            <person name="Mounaud S."/>
            <person name="Pasculle A.W."/>
            <person name="Nierman W.C."/>
            <person name="Driscoll E."/>
            <person name="Cumbie R."/>
            <person name="Clancy C.J."/>
            <person name="Dupont C.L."/>
        </authorList>
    </citation>
    <scope>NUCLEOTIDE SEQUENCE [LARGE SCALE GENOMIC DNA]</scope>
    <source>
        <strain evidence="2 3">GL24</strain>
    </source>
</reference>
<name>A0A9P6Y3A9_9FUNG</name>
<sequence>MPLGIQLGHAGRKASVRRPWDGGGQLPADDARGWATVAPSPLPSHRPALAARPCWPLQPFAAGAAVGGRADLVAVQALRQRPRRAVTGTLVLGDPAGPGHPSAAGCVHRLRHPAVVAVAAAPDDGLQRLHHRPGLYRVAAAGLCAGLVRLRAAVGGQGAGRGPAGQQRLPGLGPDGQGAG</sequence>
<dbReference type="AlphaFoldDB" id="A0A9P6Y3A9"/>
<comment type="caution">
    <text evidence="2">The sequence shown here is derived from an EMBL/GenBank/DDBJ whole genome shotgun (WGS) entry which is preliminary data.</text>
</comment>
<feature type="region of interest" description="Disordered" evidence="1">
    <location>
        <begin position="156"/>
        <end position="180"/>
    </location>
</feature>
<evidence type="ECO:0000313" key="2">
    <source>
        <dbReference type="EMBL" id="KAG1538471.1"/>
    </source>
</evidence>
<feature type="region of interest" description="Disordered" evidence="1">
    <location>
        <begin position="1"/>
        <end position="29"/>
    </location>
</feature>
<proteinExistence type="predicted"/>
<evidence type="ECO:0000313" key="3">
    <source>
        <dbReference type="Proteomes" id="UP000740926"/>
    </source>
</evidence>
<keyword evidence="3" id="KW-1185">Reference proteome</keyword>